<dbReference type="Proteomes" id="UP000279259">
    <property type="component" value="Unassembled WGS sequence"/>
</dbReference>
<sequence length="391" mass="41824">MFTSAQKPILISGAGLSSLLLARALLSHSIPFEVYERDDSIYKRAQGYRLRLSAEGIDAIESVLDPASFEKWFDGCSKTGGAGFQNLDAITGEPSDVELAMGSGPRPALTSRGGKVVGTARAWLRSNLLEGLEPHVHWGKQVTGYELSPDGVYATFADGAKSPEGSMLVAGDGIRSAVAQQLTNGALKVFDTGARLIHGQAPTSAFKSLGEGVWGMHDYSKPGAKLFCITNVRPEDMDKPDVQLGWTMTGEPGVIQAPNDDIAIGGKIAADLAKRLTEGWAERFQPMFQDMNEDEAGVDQPTSRHPDGGLGARHDPAGGIGANTAMRDSALLGRLLRESGGYKDGVTAEYEKVMRVYGSEAVKTSYGFAREMFKVLKPEDMKPVTGTVQQL</sequence>
<dbReference type="SUPFAM" id="SSF51905">
    <property type="entry name" value="FAD/NAD(P)-binding domain"/>
    <property type="match status" value="1"/>
</dbReference>
<keyword evidence="1" id="KW-0285">Flavoprotein</keyword>
<dbReference type="EMBL" id="RSCD01000002">
    <property type="protein sequence ID" value="RSH94762.1"/>
    <property type="molecule type" value="Genomic_DNA"/>
</dbReference>
<keyword evidence="3" id="KW-0560">Oxidoreductase</keyword>
<keyword evidence="7" id="KW-1185">Reference proteome</keyword>
<evidence type="ECO:0000313" key="6">
    <source>
        <dbReference type="EMBL" id="RSH94762.1"/>
    </source>
</evidence>
<comment type="caution">
    <text evidence="6">The sequence shown here is derived from an EMBL/GenBank/DDBJ whole genome shotgun (WGS) entry which is preliminary data.</text>
</comment>
<dbReference type="PANTHER" id="PTHR47178:SF5">
    <property type="entry name" value="FAD-BINDING DOMAIN-CONTAINING PROTEIN"/>
    <property type="match status" value="1"/>
</dbReference>
<evidence type="ECO:0000313" key="7">
    <source>
        <dbReference type="Proteomes" id="UP000279259"/>
    </source>
</evidence>
<dbReference type="Gene3D" id="3.50.50.60">
    <property type="entry name" value="FAD/NAD(P)-binding domain"/>
    <property type="match status" value="1"/>
</dbReference>
<dbReference type="InterPro" id="IPR036188">
    <property type="entry name" value="FAD/NAD-bd_sf"/>
</dbReference>
<keyword evidence="5" id="KW-0732">Signal</keyword>
<feature type="signal peptide" evidence="5">
    <location>
        <begin position="1"/>
        <end position="24"/>
    </location>
</feature>
<evidence type="ECO:0000256" key="5">
    <source>
        <dbReference type="SAM" id="SignalP"/>
    </source>
</evidence>
<dbReference type="GO" id="GO:0004497">
    <property type="term" value="F:monooxygenase activity"/>
    <property type="evidence" value="ECO:0007669"/>
    <property type="project" value="UniProtKB-KW"/>
</dbReference>
<evidence type="ECO:0000256" key="1">
    <source>
        <dbReference type="ARBA" id="ARBA00022630"/>
    </source>
</evidence>
<reference evidence="6 7" key="1">
    <citation type="submission" date="2018-11" db="EMBL/GenBank/DDBJ databases">
        <title>Genome sequence of Saitozyma podzolica DSM 27192.</title>
        <authorList>
            <person name="Aliyu H."/>
            <person name="Gorte O."/>
            <person name="Ochsenreither K."/>
        </authorList>
    </citation>
    <scope>NUCLEOTIDE SEQUENCE [LARGE SCALE GENOMIC DNA]</scope>
    <source>
        <strain evidence="6 7">DSM 27192</strain>
    </source>
</reference>
<dbReference type="AlphaFoldDB" id="A0A427YUK7"/>
<gene>
    <name evidence="6" type="ORF">EHS25_004568</name>
</gene>
<dbReference type="STRING" id="1890683.A0A427YUK7"/>
<keyword evidence="4" id="KW-0503">Monooxygenase</keyword>
<organism evidence="6 7">
    <name type="scientific">Saitozyma podzolica</name>
    <dbReference type="NCBI Taxonomy" id="1890683"/>
    <lineage>
        <taxon>Eukaryota</taxon>
        <taxon>Fungi</taxon>
        <taxon>Dikarya</taxon>
        <taxon>Basidiomycota</taxon>
        <taxon>Agaricomycotina</taxon>
        <taxon>Tremellomycetes</taxon>
        <taxon>Tremellales</taxon>
        <taxon>Trimorphomycetaceae</taxon>
        <taxon>Saitozyma</taxon>
    </lineage>
</organism>
<proteinExistence type="predicted"/>
<dbReference type="PRINTS" id="PR00420">
    <property type="entry name" value="RNGMNOXGNASE"/>
</dbReference>
<name>A0A427YUK7_9TREE</name>
<evidence type="ECO:0000256" key="4">
    <source>
        <dbReference type="ARBA" id="ARBA00023033"/>
    </source>
</evidence>
<protein>
    <recommendedName>
        <fullName evidence="8">FAD-binding domain-containing protein</fullName>
    </recommendedName>
</protein>
<dbReference type="OrthoDB" id="655030at2759"/>
<evidence type="ECO:0000256" key="3">
    <source>
        <dbReference type="ARBA" id="ARBA00023002"/>
    </source>
</evidence>
<feature type="chain" id="PRO_5019252027" description="FAD-binding domain-containing protein" evidence="5">
    <location>
        <begin position="25"/>
        <end position="391"/>
    </location>
</feature>
<keyword evidence="2" id="KW-0274">FAD</keyword>
<accession>A0A427YUK7</accession>
<evidence type="ECO:0008006" key="8">
    <source>
        <dbReference type="Google" id="ProtNLM"/>
    </source>
</evidence>
<evidence type="ECO:0000256" key="2">
    <source>
        <dbReference type="ARBA" id="ARBA00022827"/>
    </source>
</evidence>
<dbReference type="PANTHER" id="PTHR47178">
    <property type="entry name" value="MONOOXYGENASE, FAD-BINDING"/>
    <property type="match status" value="1"/>
</dbReference>